<feature type="transmembrane region" description="Helical" evidence="1">
    <location>
        <begin position="268"/>
        <end position="289"/>
    </location>
</feature>
<dbReference type="Proteomes" id="UP001178507">
    <property type="component" value="Unassembled WGS sequence"/>
</dbReference>
<keyword evidence="1" id="KW-1133">Transmembrane helix</keyword>
<protein>
    <recommendedName>
        <fullName evidence="4">Transmembrane protein</fullName>
    </recommendedName>
</protein>
<evidence type="ECO:0000313" key="2">
    <source>
        <dbReference type="EMBL" id="CAJ1386358.1"/>
    </source>
</evidence>
<feature type="transmembrane region" description="Helical" evidence="1">
    <location>
        <begin position="395"/>
        <end position="413"/>
    </location>
</feature>
<evidence type="ECO:0008006" key="4">
    <source>
        <dbReference type="Google" id="ProtNLM"/>
    </source>
</evidence>
<feature type="transmembrane region" description="Helical" evidence="1">
    <location>
        <begin position="295"/>
        <end position="316"/>
    </location>
</feature>
<gene>
    <name evidence="2" type="ORF">EVOR1521_LOCUS12726</name>
</gene>
<name>A0AA36N1K9_9DINO</name>
<dbReference type="EMBL" id="CAUJNA010001358">
    <property type="protein sequence ID" value="CAJ1386358.1"/>
    <property type="molecule type" value="Genomic_DNA"/>
</dbReference>
<organism evidence="2 3">
    <name type="scientific">Effrenium voratum</name>
    <dbReference type="NCBI Taxonomy" id="2562239"/>
    <lineage>
        <taxon>Eukaryota</taxon>
        <taxon>Sar</taxon>
        <taxon>Alveolata</taxon>
        <taxon>Dinophyceae</taxon>
        <taxon>Suessiales</taxon>
        <taxon>Symbiodiniaceae</taxon>
        <taxon>Effrenium</taxon>
    </lineage>
</organism>
<dbReference type="AlphaFoldDB" id="A0AA36N1K9"/>
<evidence type="ECO:0000313" key="3">
    <source>
        <dbReference type="Proteomes" id="UP001178507"/>
    </source>
</evidence>
<keyword evidence="1" id="KW-0472">Membrane</keyword>
<feature type="transmembrane region" description="Helical" evidence="1">
    <location>
        <begin position="493"/>
        <end position="513"/>
    </location>
</feature>
<sequence length="518" mass="56582">MTPGEVEPQLLQIAPVRSNMSGSCISSRSEDSLGADGMDVVNADVVEQEENVANALRLRETRLARLLSEMILTDERFLRAAPAHRVMRCAGAFGGFSVSFGHSRAVKEISKFISHSWHASPLLKTLTLHRSYNLTAATVLGNLGALVGALLFSLGLLPGFARAPRFATEAPVVAGLWASGLGCLFFVLALLLRAPREPVFLDRLCINQENDEAKAEGVINLGACLKHSKTFMVIWDATYCQRLWCLFELAAFLKTHEDESVIIEPISLTVFCLGSFFFNVLMWCGIAVLSFDHPFTAPIMILALCAYGFLLADLLVRYSQSLDSLKSQLQSFRFAEAKISCCSDDHKTPEGADRMCDRSVLQKCVEAWFGSVEEFEQAVQTRARDALGRHFGGRFCPYHLLVTTSLPFLWAHMDNAAARFLQGEMTLGWSNLVLGLAGIFLVAPTLSCLVVLAMRTSGSHPTLRKLVASGIYALGALSLQASGQLFLSHLGVFAGSLAYCGALLLPSLTAIRLSNRFF</sequence>
<reference evidence="2" key="1">
    <citation type="submission" date="2023-08" db="EMBL/GenBank/DDBJ databases">
        <authorList>
            <person name="Chen Y."/>
            <person name="Shah S."/>
            <person name="Dougan E. K."/>
            <person name="Thang M."/>
            <person name="Chan C."/>
        </authorList>
    </citation>
    <scope>NUCLEOTIDE SEQUENCE</scope>
</reference>
<keyword evidence="1" id="KW-0812">Transmembrane</keyword>
<evidence type="ECO:0000256" key="1">
    <source>
        <dbReference type="SAM" id="Phobius"/>
    </source>
</evidence>
<accession>A0AA36N1K9</accession>
<feature type="transmembrane region" description="Helical" evidence="1">
    <location>
        <begin position="172"/>
        <end position="192"/>
    </location>
</feature>
<proteinExistence type="predicted"/>
<comment type="caution">
    <text evidence="2">The sequence shown here is derived from an EMBL/GenBank/DDBJ whole genome shotgun (WGS) entry which is preliminary data.</text>
</comment>
<keyword evidence="3" id="KW-1185">Reference proteome</keyword>
<feature type="transmembrane region" description="Helical" evidence="1">
    <location>
        <begin position="132"/>
        <end position="152"/>
    </location>
</feature>
<feature type="transmembrane region" description="Helical" evidence="1">
    <location>
        <begin position="433"/>
        <end position="454"/>
    </location>
</feature>
<feature type="transmembrane region" description="Helical" evidence="1">
    <location>
        <begin position="466"/>
        <end position="487"/>
    </location>
</feature>